<dbReference type="InterPro" id="IPR044824">
    <property type="entry name" value="MAIN-like"/>
</dbReference>
<name>A0AAV0I4M5_9ROSI</name>
<evidence type="ECO:0000313" key="2">
    <source>
        <dbReference type="EMBL" id="CAI0392038.1"/>
    </source>
</evidence>
<dbReference type="PANTHER" id="PTHR46033:SF8">
    <property type="entry name" value="PROTEIN MAINTENANCE OF MERISTEMS-LIKE"/>
    <property type="match status" value="1"/>
</dbReference>
<protein>
    <recommendedName>
        <fullName evidence="1">Aminotransferase-like plant mobile domain-containing protein</fullName>
    </recommendedName>
</protein>
<feature type="domain" description="Aminotransferase-like plant mobile" evidence="1">
    <location>
        <begin position="5"/>
        <end position="64"/>
    </location>
</feature>
<dbReference type="EMBL" id="CAMGYJ010000003">
    <property type="protein sequence ID" value="CAI0392038.1"/>
    <property type="molecule type" value="Genomic_DNA"/>
</dbReference>
<proteinExistence type="predicted"/>
<reference evidence="2" key="1">
    <citation type="submission" date="2022-08" db="EMBL/GenBank/DDBJ databases">
        <authorList>
            <person name="Gutierrez-Valencia J."/>
        </authorList>
    </citation>
    <scope>NUCLEOTIDE SEQUENCE</scope>
</reference>
<evidence type="ECO:0000259" key="1">
    <source>
        <dbReference type="Pfam" id="PF10536"/>
    </source>
</evidence>
<evidence type="ECO:0000313" key="3">
    <source>
        <dbReference type="Proteomes" id="UP001154282"/>
    </source>
</evidence>
<dbReference type="InterPro" id="IPR019557">
    <property type="entry name" value="AminoTfrase-like_pln_mobile"/>
</dbReference>
<accession>A0AAV0I4M5</accession>
<dbReference type="AlphaFoldDB" id="A0AAV0I4M5"/>
<dbReference type="Pfam" id="PF10536">
    <property type="entry name" value="PMD"/>
    <property type="match status" value="1"/>
</dbReference>
<comment type="caution">
    <text evidence="2">The sequence shown here is derived from an EMBL/GenBank/DDBJ whole genome shotgun (WGS) entry which is preliminary data.</text>
</comment>
<keyword evidence="3" id="KW-1185">Reference proteome</keyword>
<organism evidence="2 3">
    <name type="scientific">Linum tenue</name>
    <dbReference type="NCBI Taxonomy" id="586396"/>
    <lineage>
        <taxon>Eukaryota</taxon>
        <taxon>Viridiplantae</taxon>
        <taxon>Streptophyta</taxon>
        <taxon>Embryophyta</taxon>
        <taxon>Tracheophyta</taxon>
        <taxon>Spermatophyta</taxon>
        <taxon>Magnoliopsida</taxon>
        <taxon>eudicotyledons</taxon>
        <taxon>Gunneridae</taxon>
        <taxon>Pentapetalae</taxon>
        <taxon>rosids</taxon>
        <taxon>fabids</taxon>
        <taxon>Malpighiales</taxon>
        <taxon>Linaceae</taxon>
        <taxon>Linum</taxon>
    </lineage>
</organism>
<sequence length="92" mass="10484">MLRHFMQIEIDNDLLTAMSERWRPETHMFHLPEGEMTITLKDVAILIGLPIPGEAIIGITTKPEAGWRPLIRDRLGFDMSTTTPIQGRGIHH</sequence>
<dbReference type="GO" id="GO:0010073">
    <property type="term" value="P:meristem maintenance"/>
    <property type="evidence" value="ECO:0007669"/>
    <property type="project" value="InterPro"/>
</dbReference>
<dbReference type="PANTHER" id="PTHR46033">
    <property type="entry name" value="PROTEIN MAIN-LIKE 2"/>
    <property type="match status" value="1"/>
</dbReference>
<gene>
    <name evidence="2" type="ORF">LITE_LOCUS7382</name>
</gene>
<dbReference type="Proteomes" id="UP001154282">
    <property type="component" value="Unassembled WGS sequence"/>
</dbReference>